<feature type="transmembrane region" description="Helical" evidence="1">
    <location>
        <begin position="301"/>
        <end position="320"/>
    </location>
</feature>
<feature type="transmembrane region" description="Helical" evidence="1">
    <location>
        <begin position="413"/>
        <end position="432"/>
    </location>
</feature>
<evidence type="ECO:0000313" key="3">
    <source>
        <dbReference type="EMBL" id="OUE28857.1"/>
    </source>
</evidence>
<feature type="transmembrane region" description="Helical" evidence="1">
    <location>
        <begin position="113"/>
        <end position="132"/>
    </location>
</feature>
<feature type="transmembrane region" description="Helical" evidence="1">
    <location>
        <begin position="248"/>
        <end position="265"/>
    </location>
</feature>
<evidence type="ECO:0000313" key="4">
    <source>
        <dbReference type="Proteomes" id="UP000195011"/>
    </source>
</evidence>
<dbReference type="AlphaFoldDB" id="A0A251YX97"/>
<evidence type="ECO:0000256" key="1">
    <source>
        <dbReference type="SAM" id="Phobius"/>
    </source>
</evidence>
<comment type="caution">
    <text evidence="3">The sequence shown here is derived from an EMBL/GenBank/DDBJ whole genome shotgun (WGS) entry which is preliminary data.</text>
</comment>
<dbReference type="Pfam" id="PF19053">
    <property type="entry name" value="EccD"/>
    <property type="match status" value="1"/>
</dbReference>
<feature type="transmembrane region" description="Helical" evidence="1">
    <location>
        <begin position="351"/>
        <end position="370"/>
    </location>
</feature>
<name>A0A251YX97_9MICO</name>
<gene>
    <name evidence="3" type="ORF">BFL36_01180</name>
</gene>
<dbReference type="EMBL" id="MDJY01000006">
    <property type="protein sequence ID" value="OUE28857.1"/>
    <property type="molecule type" value="Genomic_DNA"/>
</dbReference>
<dbReference type="RefSeq" id="WP_190318601.1">
    <property type="nucleotide sequence ID" value="NZ_MDJY01000006.1"/>
</dbReference>
<keyword evidence="1" id="KW-0812">Transmembrane</keyword>
<sequence length="436" mass="44492">MSTFTRVTVLGSRKRVDLVAPGDEAVAALIAQLVELLDERTESAARPMTLIRASGHQLGPEESLDEQGVRAGDVLRLVRVDDAPAPPEVADVTDVVAESRDGQTGLWADVHRITAACIGITLLTGIASSLLVGGTAMLELGGAALLLLISATVLGLTGVDRLALALSAASLGLALPTAAQASLAWMPQGSSLPVIAFSVSGVAWLVVGCAFGVGLRQRAVLRGSIVGVAASAVALGVDLLGMTVVEESAIIGVVSVVVIGLLPWYSMTASGLTGLDDLVIAGTLSDRETLRSTVDDAYRSLSWASLAAAIPASIAVGALVAADEPWPLALGISLTLVLALRTRAFPLAWQALPLWGAVAVVAVAAAIAHVEARDDVVTGLAAAAAACVLACVARPTVQTRARLRRLGNRIETIAVVALVPCAIGVFGIYPTLLGTF</sequence>
<dbReference type="Proteomes" id="UP000195011">
    <property type="component" value="Unassembled WGS sequence"/>
</dbReference>
<accession>A0A251YX97</accession>
<dbReference type="Pfam" id="PF08817">
    <property type="entry name" value="YukD"/>
    <property type="match status" value="1"/>
</dbReference>
<keyword evidence="1" id="KW-0472">Membrane</keyword>
<keyword evidence="1" id="KW-1133">Transmembrane helix</keyword>
<organism evidence="3 4">
    <name type="scientific">Clavibacter michiganensis</name>
    <dbReference type="NCBI Taxonomy" id="28447"/>
    <lineage>
        <taxon>Bacteria</taxon>
        <taxon>Bacillati</taxon>
        <taxon>Actinomycetota</taxon>
        <taxon>Actinomycetes</taxon>
        <taxon>Micrococcales</taxon>
        <taxon>Microbacteriaceae</taxon>
        <taxon>Clavibacter</taxon>
    </lineage>
</organism>
<feature type="transmembrane region" description="Helical" evidence="1">
    <location>
        <begin position="163"/>
        <end position="186"/>
    </location>
</feature>
<dbReference type="InterPro" id="IPR024962">
    <property type="entry name" value="YukD-like"/>
</dbReference>
<feature type="transmembrane region" description="Helical" evidence="1">
    <location>
        <begin position="138"/>
        <end position="156"/>
    </location>
</feature>
<reference evidence="3 4" key="1">
    <citation type="submission" date="2016-08" db="EMBL/GenBank/DDBJ databases">
        <title>Genome sequence of Clavibacter michiganensis spp strain CFBP8017.</title>
        <authorList>
            <person name="Thapa S.P."/>
            <person name="Coaker G."/>
            <person name="Jacques M.-A."/>
        </authorList>
    </citation>
    <scope>NUCLEOTIDE SEQUENCE [LARGE SCALE GENOMIC DNA]</scope>
    <source>
        <strain evidence="3">CFBP8017</strain>
    </source>
</reference>
<evidence type="ECO:0000259" key="2">
    <source>
        <dbReference type="Pfam" id="PF19053"/>
    </source>
</evidence>
<feature type="transmembrane region" description="Helical" evidence="1">
    <location>
        <begin position="376"/>
        <end position="393"/>
    </location>
</feature>
<feature type="transmembrane region" description="Helical" evidence="1">
    <location>
        <begin position="220"/>
        <end position="242"/>
    </location>
</feature>
<protein>
    <recommendedName>
        <fullName evidence="2">EccD-like transmembrane domain-containing protein</fullName>
    </recommendedName>
</protein>
<dbReference type="InterPro" id="IPR044049">
    <property type="entry name" value="EccD_transm"/>
</dbReference>
<feature type="transmembrane region" description="Helical" evidence="1">
    <location>
        <begin position="326"/>
        <end position="344"/>
    </location>
</feature>
<proteinExistence type="predicted"/>
<dbReference type="Gene3D" id="3.10.20.90">
    <property type="entry name" value="Phosphatidylinositol 3-kinase Catalytic Subunit, Chain A, domain 1"/>
    <property type="match status" value="1"/>
</dbReference>
<feature type="domain" description="EccD-like transmembrane" evidence="2">
    <location>
        <begin position="112"/>
        <end position="433"/>
    </location>
</feature>
<feature type="transmembrane region" description="Helical" evidence="1">
    <location>
        <begin position="192"/>
        <end position="213"/>
    </location>
</feature>